<protein>
    <submittedName>
        <fullName evidence="2">Hydantoinase B/oxoprolinase family protein</fullName>
    </submittedName>
</protein>
<dbReference type="InterPro" id="IPR045079">
    <property type="entry name" value="Oxoprolinase-like"/>
</dbReference>
<organism evidence="2 3">
    <name type="scientific">Nocardioides pocheonensis</name>
    <dbReference type="NCBI Taxonomy" id="661485"/>
    <lineage>
        <taxon>Bacteria</taxon>
        <taxon>Bacillati</taxon>
        <taxon>Actinomycetota</taxon>
        <taxon>Actinomycetes</taxon>
        <taxon>Propionibacteriales</taxon>
        <taxon>Nocardioidaceae</taxon>
        <taxon>Nocardioides</taxon>
    </lineage>
</organism>
<dbReference type="GO" id="GO:0006749">
    <property type="term" value="P:glutathione metabolic process"/>
    <property type="evidence" value="ECO:0007669"/>
    <property type="project" value="TreeGrafter"/>
</dbReference>
<evidence type="ECO:0000259" key="1">
    <source>
        <dbReference type="Pfam" id="PF02538"/>
    </source>
</evidence>
<dbReference type="AlphaFoldDB" id="A0A3N0GH74"/>
<name>A0A3N0GH74_9ACTN</name>
<dbReference type="PANTHER" id="PTHR11365">
    <property type="entry name" value="5-OXOPROLINASE RELATED"/>
    <property type="match status" value="1"/>
</dbReference>
<reference evidence="2 3" key="1">
    <citation type="submission" date="2018-11" db="EMBL/GenBank/DDBJ databases">
        <authorList>
            <person name="Li F."/>
        </authorList>
    </citation>
    <scope>NUCLEOTIDE SEQUENCE [LARGE SCALE GENOMIC DNA]</scope>
    <source>
        <strain evidence="2 3">Gsoil 818</strain>
    </source>
</reference>
<proteinExistence type="predicted"/>
<sequence length="592" mass="62738">MNDTTFDAVRTAVIANKVDGIVREMTNTLLRSARSAVINSARDFSCAILTADHELLAAAEGIPVHIFGAQLQAAAMSEAHPDLREGDAFLDNNPYIGNSHAADHTILVPVFVDGEHLFTAVSKAHQADIGNSIPTTYHAAAKDVYEEGALIFPTVKVQSDYQNVDDVIRMCRSRIRVPSQWYGDFLAAIGSARIAERRLKELVAKYGAATIKAFIRDWLDYSEKVMVNAIESLPAATLHNTGKHDAFEPYLPDGLEIGVTIEIKPDEGIIHVDLTENAPNVDCGLNMTEATTRAAVFGGIFNAIPMSIPKNSGAFRRVVIDMNDGSAVGKPQFPHSCSLATTNVTDRLINCVGAAFAQLGAPYGVAEGAVGVGVGYAVLSGVDARTGDAFVNQLVVTANGGPGSAHADGWVTYGVPCVSGLMYRDSVEIDEIKMPIVYKHLRLVTDTGGAGKYRGGPSFELAYTPKENPITVIYPCDGQVNPSKGVAGGADGRTAESWLETPDGSRTRLPNTATLVLKAGEVIHGFDASGGGYGSPLERDPALVLEDVLEGWETASHATETYGVAFIEASDGLAVDEIATASRRSAAMSDSA</sequence>
<keyword evidence="3" id="KW-1185">Reference proteome</keyword>
<dbReference type="RefSeq" id="WP_123225039.1">
    <property type="nucleotide sequence ID" value="NZ_RJSF01000047.1"/>
</dbReference>
<dbReference type="EMBL" id="RJSF01000047">
    <property type="protein sequence ID" value="RNM11805.1"/>
    <property type="molecule type" value="Genomic_DNA"/>
</dbReference>
<evidence type="ECO:0000313" key="3">
    <source>
        <dbReference type="Proteomes" id="UP000279994"/>
    </source>
</evidence>
<dbReference type="OrthoDB" id="102473at2"/>
<comment type="caution">
    <text evidence="2">The sequence shown here is derived from an EMBL/GenBank/DDBJ whole genome shotgun (WGS) entry which is preliminary data.</text>
</comment>
<dbReference type="PANTHER" id="PTHR11365:SF23">
    <property type="entry name" value="HYPOTHETICAL 5-OXOPROLINASE (EUROFUNG)-RELATED"/>
    <property type="match status" value="1"/>
</dbReference>
<dbReference type="Pfam" id="PF02538">
    <property type="entry name" value="Hydantoinase_B"/>
    <property type="match status" value="1"/>
</dbReference>
<dbReference type="GO" id="GO:0017168">
    <property type="term" value="F:5-oxoprolinase (ATP-hydrolyzing) activity"/>
    <property type="evidence" value="ECO:0007669"/>
    <property type="project" value="TreeGrafter"/>
</dbReference>
<dbReference type="Proteomes" id="UP000279994">
    <property type="component" value="Unassembled WGS sequence"/>
</dbReference>
<evidence type="ECO:0000313" key="2">
    <source>
        <dbReference type="EMBL" id="RNM11805.1"/>
    </source>
</evidence>
<accession>A0A3N0GH74</accession>
<dbReference type="InterPro" id="IPR003692">
    <property type="entry name" value="Hydantoinase_B"/>
</dbReference>
<dbReference type="GO" id="GO:0005829">
    <property type="term" value="C:cytosol"/>
    <property type="evidence" value="ECO:0007669"/>
    <property type="project" value="TreeGrafter"/>
</dbReference>
<gene>
    <name evidence="2" type="ORF">EFL26_21905</name>
</gene>
<feature type="domain" description="Hydantoinase B/oxoprolinase" evidence="1">
    <location>
        <begin position="7"/>
        <end position="536"/>
    </location>
</feature>